<organism evidence="3 4">
    <name type="scientific">Gracilibacillus thailandensis</name>
    <dbReference type="NCBI Taxonomy" id="563735"/>
    <lineage>
        <taxon>Bacteria</taxon>
        <taxon>Bacillati</taxon>
        <taxon>Bacillota</taxon>
        <taxon>Bacilli</taxon>
        <taxon>Bacillales</taxon>
        <taxon>Bacillaceae</taxon>
        <taxon>Gracilibacillus</taxon>
    </lineage>
</organism>
<dbReference type="Gene3D" id="3.40.190.10">
    <property type="entry name" value="Periplasmic binding protein-like II"/>
    <property type="match status" value="1"/>
</dbReference>
<protein>
    <submittedName>
        <fullName evidence="3">Extracellular solute-binding protein</fullName>
    </submittedName>
</protein>
<evidence type="ECO:0000313" key="3">
    <source>
        <dbReference type="EMBL" id="MRI64906.1"/>
    </source>
</evidence>
<keyword evidence="2" id="KW-0732">Signal</keyword>
<feature type="region of interest" description="Disordered" evidence="1">
    <location>
        <begin position="403"/>
        <end position="426"/>
    </location>
</feature>
<keyword evidence="4" id="KW-1185">Reference proteome</keyword>
<dbReference type="Proteomes" id="UP000435187">
    <property type="component" value="Unassembled WGS sequence"/>
</dbReference>
<evidence type="ECO:0000256" key="2">
    <source>
        <dbReference type="SAM" id="SignalP"/>
    </source>
</evidence>
<evidence type="ECO:0000313" key="4">
    <source>
        <dbReference type="Proteomes" id="UP000435187"/>
    </source>
</evidence>
<dbReference type="InterPro" id="IPR006059">
    <property type="entry name" value="SBP"/>
</dbReference>
<gene>
    <name evidence="3" type="ORF">GH885_00915</name>
</gene>
<dbReference type="InterPro" id="IPR050490">
    <property type="entry name" value="Bact_solute-bd_prot1"/>
</dbReference>
<reference evidence="3 4" key="1">
    <citation type="submission" date="2019-10" db="EMBL/GenBank/DDBJ databases">
        <title>Gracilibacillus salitolerans sp. nov., a moderate halophile isolated from a saline soil in northwest China.</title>
        <authorList>
            <person name="Gan L."/>
        </authorList>
    </citation>
    <scope>NUCLEOTIDE SEQUENCE [LARGE SCALE GENOMIC DNA]</scope>
    <source>
        <strain evidence="3 4">TP2-8</strain>
    </source>
</reference>
<proteinExistence type="predicted"/>
<dbReference type="SUPFAM" id="SSF53850">
    <property type="entry name" value="Periplasmic binding protein-like II"/>
    <property type="match status" value="1"/>
</dbReference>
<feature type="signal peptide" evidence="2">
    <location>
        <begin position="1"/>
        <end position="20"/>
    </location>
</feature>
<sequence>MKKVLMVMLTLVAVFLAACGGNDENTIQFWTPLTGDDGAYMDQLVEDYNATEPEIEVKHIITSDMYTKMYTVLNSGNGIPDLSIIHADRVPSFVKQDLLEPVTKIMEAQPELNADNYIEEAWSAGEVDGTQYTIPLDIHGSAMYYNQDLLEKYDVEHWLDDNVVTFDEMLSLQGQLEEGDYVLNDALLSWVLLAQIQNLGGDIQENGEPAVNTDAMRESIEAVKELSDAGLMTPYGEDGYLMFQSGNVLFSTDGTWSSTGHAQVEDLNFGVTNIYAFEPDTFHNRSSAHLFAMLSNEERSEEKEQGIADFLEFVRQNSIEWAEAGQIVASQDVIESPEYENYMQSFFTSTQEQEDSLYIYTYEHYPYVQEAMDNYVADLVHGEIDINTGLEEMQKFVEDKVAEGSLDMENTELLDEDELEEELSEE</sequence>
<feature type="chain" id="PRO_5038577590" evidence="2">
    <location>
        <begin position="21"/>
        <end position="426"/>
    </location>
</feature>
<comment type="caution">
    <text evidence="3">The sequence shown here is derived from an EMBL/GenBank/DDBJ whole genome shotgun (WGS) entry which is preliminary data.</text>
</comment>
<evidence type="ECO:0000256" key="1">
    <source>
        <dbReference type="SAM" id="MobiDB-lite"/>
    </source>
</evidence>
<dbReference type="AlphaFoldDB" id="A0A6N7R293"/>
<feature type="compositionally biased region" description="Acidic residues" evidence="1">
    <location>
        <begin position="409"/>
        <end position="426"/>
    </location>
</feature>
<accession>A0A6N7R293</accession>
<dbReference type="EMBL" id="WJEE01000001">
    <property type="protein sequence ID" value="MRI64906.1"/>
    <property type="molecule type" value="Genomic_DNA"/>
</dbReference>
<dbReference type="Pfam" id="PF13416">
    <property type="entry name" value="SBP_bac_8"/>
    <property type="match status" value="1"/>
</dbReference>
<dbReference type="PROSITE" id="PS51257">
    <property type="entry name" value="PROKAR_LIPOPROTEIN"/>
    <property type="match status" value="1"/>
</dbReference>
<dbReference type="PANTHER" id="PTHR43649">
    <property type="entry name" value="ARABINOSE-BINDING PROTEIN-RELATED"/>
    <property type="match status" value="1"/>
</dbReference>
<name>A0A6N7R293_9BACI</name>